<reference evidence="19" key="1">
    <citation type="submission" date="2021-03" db="EMBL/GenBank/DDBJ databases">
        <title>Roseibium sp. CAU 1637 isolated from Incheon.</title>
        <authorList>
            <person name="Kim W."/>
        </authorList>
    </citation>
    <scope>NUCLEOTIDE SEQUENCE</scope>
    <source>
        <strain evidence="19">CAU 1637</strain>
    </source>
</reference>
<evidence type="ECO:0000256" key="6">
    <source>
        <dbReference type="ARBA" id="ARBA00016181"/>
    </source>
</evidence>
<organism evidence="19 20">
    <name type="scientific">Roseibium limicola</name>
    <dbReference type="NCBI Taxonomy" id="2816037"/>
    <lineage>
        <taxon>Bacteria</taxon>
        <taxon>Pseudomonadati</taxon>
        <taxon>Pseudomonadota</taxon>
        <taxon>Alphaproteobacteria</taxon>
        <taxon>Hyphomicrobiales</taxon>
        <taxon>Stappiaceae</taxon>
        <taxon>Roseibium</taxon>
    </lineage>
</organism>
<evidence type="ECO:0000256" key="9">
    <source>
        <dbReference type="ARBA" id="ARBA00022797"/>
    </source>
</evidence>
<dbReference type="InterPro" id="IPR016039">
    <property type="entry name" value="Thiolase-like"/>
</dbReference>
<dbReference type="FunFam" id="3.40.47.10:FF:000010">
    <property type="entry name" value="Acetyl-CoA acetyltransferase (Thiolase)"/>
    <property type="match status" value="1"/>
</dbReference>
<dbReference type="AlphaFoldDB" id="A0A939EP26"/>
<evidence type="ECO:0000256" key="15">
    <source>
        <dbReference type="PIRSR" id="PIRSR000429-1"/>
    </source>
</evidence>
<dbReference type="InterPro" id="IPR020617">
    <property type="entry name" value="Thiolase_C"/>
</dbReference>
<proteinExistence type="inferred from homology"/>
<dbReference type="GO" id="GO:0042619">
    <property type="term" value="P:poly-hydroxybutyrate biosynthetic process"/>
    <property type="evidence" value="ECO:0007669"/>
    <property type="project" value="UniProtKB-KW"/>
</dbReference>
<accession>A0A939EP26</accession>
<dbReference type="InterPro" id="IPR020613">
    <property type="entry name" value="Thiolase_CS"/>
</dbReference>
<dbReference type="InterPro" id="IPR002155">
    <property type="entry name" value="Thiolase"/>
</dbReference>
<evidence type="ECO:0000313" key="20">
    <source>
        <dbReference type="Proteomes" id="UP000664779"/>
    </source>
</evidence>
<comment type="caution">
    <text evidence="19">The sequence shown here is derived from an EMBL/GenBank/DDBJ whole genome shotgun (WGS) entry which is preliminary data.</text>
</comment>
<dbReference type="SUPFAM" id="SSF53901">
    <property type="entry name" value="Thiolase-like"/>
    <property type="match status" value="2"/>
</dbReference>
<dbReference type="InterPro" id="IPR020610">
    <property type="entry name" value="Thiolase_AS"/>
</dbReference>
<evidence type="ECO:0000256" key="5">
    <source>
        <dbReference type="ARBA" id="ARBA00012233"/>
    </source>
</evidence>
<dbReference type="GO" id="GO:0033812">
    <property type="term" value="F:3-oxoadipyl-CoA thiolase activity"/>
    <property type="evidence" value="ECO:0007669"/>
    <property type="project" value="UniProtKB-EC"/>
</dbReference>
<dbReference type="InterPro" id="IPR012793">
    <property type="entry name" value="PcaF"/>
</dbReference>
<evidence type="ECO:0000259" key="17">
    <source>
        <dbReference type="Pfam" id="PF00108"/>
    </source>
</evidence>
<comment type="pathway">
    <text evidence="11">Metabolic intermediate biosynthesis; (R)-mevalonate biosynthesis; (R)-mevalonate from acetyl-CoA: step 1/3.</text>
</comment>
<gene>
    <name evidence="19" type="primary">pcaF</name>
    <name evidence="19" type="ORF">J0X15_12965</name>
</gene>
<comment type="pathway">
    <text evidence="2">Biopolymer metabolism; poly-(R)-3-hydroxybutanoate biosynthesis.</text>
</comment>
<dbReference type="NCBIfam" id="NF006551">
    <property type="entry name" value="PRK09050.1"/>
    <property type="match status" value="1"/>
</dbReference>
<evidence type="ECO:0000256" key="10">
    <source>
        <dbReference type="ARBA" id="ARBA00023315"/>
    </source>
</evidence>
<evidence type="ECO:0000256" key="4">
    <source>
        <dbReference type="ARBA" id="ARBA00010982"/>
    </source>
</evidence>
<comment type="pathway">
    <text evidence="3">Aromatic compound metabolism; beta-ketoadipate pathway; acetyl-CoA and succinyl-CoA from 3-oxoadipate: step 2/2.</text>
</comment>
<evidence type="ECO:0000256" key="11">
    <source>
        <dbReference type="ARBA" id="ARBA00037924"/>
    </source>
</evidence>
<dbReference type="Pfam" id="PF00108">
    <property type="entry name" value="Thiolase_N"/>
    <property type="match status" value="1"/>
</dbReference>
<dbReference type="RefSeq" id="WP_206941822.1">
    <property type="nucleotide sequence ID" value="NZ_JAFLNF010000005.1"/>
</dbReference>
<dbReference type="Gene3D" id="3.40.47.10">
    <property type="match status" value="1"/>
</dbReference>
<evidence type="ECO:0000256" key="12">
    <source>
        <dbReference type="ARBA" id="ARBA00041222"/>
    </source>
</evidence>
<dbReference type="NCBIfam" id="TIGR02430">
    <property type="entry name" value="pcaF"/>
    <property type="match status" value="1"/>
</dbReference>
<evidence type="ECO:0000256" key="8">
    <source>
        <dbReference type="ARBA" id="ARBA00022752"/>
    </source>
</evidence>
<dbReference type="GO" id="GO:0019619">
    <property type="term" value="P:3,4-dihydroxybenzoate catabolic process"/>
    <property type="evidence" value="ECO:0007669"/>
    <property type="project" value="InterPro"/>
</dbReference>
<dbReference type="PANTHER" id="PTHR18919">
    <property type="entry name" value="ACETYL-COA C-ACYLTRANSFERASE"/>
    <property type="match status" value="1"/>
</dbReference>
<dbReference type="PROSITE" id="PS00737">
    <property type="entry name" value="THIOLASE_2"/>
    <property type="match status" value="1"/>
</dbReference>
<sequence length="401" mass="41853">MKHAYICDYIRTPIGRFGGSLSSVRADDLGAIPLSALMERNAGVDWTAVDEVIYGCANQAGEDNRNVARMSALLAGLPDVVPGTTMNRLCGSGMDAIITASRAIIAGQADLIVAGGVENMSRAPFVMPKAETAFSRANSIEDTTIGWRFINPLMKKQYGVDSMPETGENVAEDFNISREDQDAFAFRSQQKAGKALANGRLAEEIVPVTIPQRKGDPIIFDTDEHPRPSTTLEALAKLRAPFRDGGSVTAGNASGVNDGAAALIIASEEAVKKYGLTPIARIVAGASAGVPPRIMGIGPAPATRKLCQRIGIAPKDFDLIELNEAFASQGIAVLRDLGLDESADYINPNGGAIALGHPLGASGARITGTAALELKKRGGKLALATMCIGVGQGISIALEGV</sequence>
<dbReference type="Pfam" id="PF02803">
    <property type="entry name" value="Thiolase_C"/>
    <property type="match status" value="1"/>
</dbReference>
<comment type="catalytic activity">
    <reaction evidence="13">
        <text>succinyl-CoA + acetyl-CoA = 3-oxoadipyl-CoA + CoA</text>
        <dbReference type="Rhea" id="RHEA:19481"/>
        <dbReference type="ChEBI" id="CHEBI:57287"/>
        <dbReference type="ChEBI" id="CHEBI:57288"/>
        <dbReference type="ChEBI" id="CHEBI:57292"/>
        <dbReference type="ChEBI" id="CHEBI:57348"/>
        <dbReference type="EC" id="2.3.1.174"/>
    </reaction>
</comment>
<keyword evidence="20" id="KW-1185">Reference proteome</keyword>
<dbReference type="InterPro" id="IPR020616">
    <property type="entry name" value="Thiolase_N"/>
</dbReference>
<keyword evidence="7 16" id="KW-0808">Transferase</keyword>
<dbReference type="NCBIfam" id="TIGR01930">
    <property type="entry name" value="AcCoA-C-Actrans"/>
    <property type="match status" value="1"/>
</dbReference>
<feature type="active site" description="Acyl-thioester intermediate" evidence="15">
    <location>
        <position position="90"/>
    </location>
</feature>
<keyword evidence="8" id="KW-0583">PHB biosynthesis</keyword>
<dbReference type="EC" id="2.3.1.174" evidence="5"/>
<evidence type="ECO:0000256" key="1">
    <source>
        <dbReference type="ARBA" id="ARBA00003720"/>
    </source>
</evidence>
<evidence type="ECO:0000313" key="19">
    <source>
        <dbReference type="EMBL" id="MBO0346136.1"/>
    </source>
</evidence>
<keyword evidence="10 16" id="KW-0012">Acyltransferase</keyword>
<protein>
    <recommendedName>
        <fullName evidence="6">Beta-ketoadipyl-CoA thiolase</fullName>
        <ecNumber evidence="5">2.3.1.174</ecNumber>
    </recommendedName>
    <alternativeName>
        <fullName evidence="12">3-oxoadipyl-CoA thiolase</fullName>
    </alternativeName>
    <alternativeName>
        <fullName evidence="14">Beta-ketothiolase</fullName>
    </alternativeName>
</protein>
<comment type="similarity">
    <text evidence="4 16">Belongs to the thiolase-like superfamily. Thiolase family.</text>
</comment>
<evidence type="ECO:0000256" key="14">
    <source>
        <dbReference type="ARBA" id="ARBA00080155"/>
    </source>
</evidence>
<dbReference type="PIRSF" id="PIRSF000429">
    <property type="entry name" value="Ac-CoA_Ac_transf"/>
    <property type="match status" value="1"/>
</dbReference>
<evidence type="ECO:0000256" key="13">
    <source>
        <dbReference type="ARBA" id="ARBA00048527"/>
    </source>
</evidence>
<keyword evidence="9" id="KW-0058">Aromatic hydrocarbons catabolism</keyword>
<dbReference type="Proteomes" id="UP000664779">
    <property type="component" value="Unassembled WGS sequence"/>
</dbReference>
<evidence type="ECO:0000256" key="7">
    <source>
        <dbReference type="ARBA" id="ARBA00022679"/>
    </source>
</evidence>
<evidence type="ECO:0000259" key="18">
    <source>
        <dbReference type="Pfam" id="PF02803"/>
    </source>
</evidence>
<feature type="active site" description="Proton acceptor" evidence="15">
    <location>
        <position position="357"/>
    </location>
</feature>
<comment type="function">
    <text evidence="1">Catalyzes thiolytic cleavage of beta-ketoadipyl-CoA to succinyl-CoA and acetyl-CoA.</text>
</comment>
<dbReference type="PROSITE" id="PS00098">
    <property type="entry name" value="THIOLASE_1"/>
    <property type="match status" value="1"/>
</dbReference>
<dbReference type="PROSITE" id="PS00099">
    <property type="entry name" value="THIOLASE_3"/>
    <property type="match status" value="1"/>
</dbReference>
<dbReference type="InterPro" id="IPR020615">
    <property type="entry name" value="Thiolase_acyl_enz_int_AS"/>
</dbReference>
<dbReference type="CDD" id="cd00751">
    <property type="entry name" value="thiolase"/>
    <property type="match status" value="1"/>
</dbReference>
<feature type="domain" description="Thiolase C-terminal" evidence="18">
    <location>
        <begin position="276"/>
        <end position="399"/>
    </location>
</feature>
<evidence type="ECO:0000256" key="3">
    <source>
        <dbReference type="ARBA" id="ARBA00005071"/>
    </source>
</evidence>
<feature type="active site" description="Proton acceptor" evidence="15">
    <location>
        <position position="387"/>
    </location>
</feature>
<evidence type="ECO:0000256" key="2">
    <source>
        <dbReference type="ARBA" id="ARBA00004683"/>
    </source>
</evidence>
<dbReference type="PANTHER" id="PTHR18919:SF107">
    <property type="entry name" value="ACETYL-COA ACETYLTRANSFERASE, CYTOSOLIC"/>
    <property type="match status" value="1"/>
</dbReference>
<feature type="domain" description="Thiolase N-terminal" evidence="17">
    <location>
        <begin position="5"/>
        <end position="269"/>
    </location>
</feature>
<evidence type="ECO:0000256" key="16">
    <source>
        <dbReference type="RuleBase" id="RU003557"/>
    </source>
</evidence>
<name>A0A939EP26_9HYPH</name>
<dbReference type="EMBL" id="JAFLNF010000005">
    <property type="protein sequence ID" value="MBO0346136.1"/>
    <property type="molecule type" value="Genomic_DNA"/>
</dbReference>